<proteinExistence type="predicted"/>
<reference evidence="1 2" key="1">
    <citation type="submission" date="2015-07" db="EMBL/GenBank/DDBJ databases">
        <title>The genome of Eufriesea mexicana.</title>
        <authorList>
            <person name="Pan H."/>
            <person name="Kapheim K."/>
        </authorList>
    </citation>
    <scope>NUCLEOTIDE SEQUENCE [LARGE SCALE GENOMIC DNA]</scope>
    <source>
        <strain evidence="1">0111107269</strain>
        <tissue evidence="1">Whole body</tissue>
    </source>
</reference>
<keyword evidence="2" id="KW-1185">Reference proteome</keyword>
<protein>
    <submittedName>
        <fullName evidence="1">Uncharacterized protein</fullName>
    </submittedName>
</protein>
<sequence length="156" mass="17708">MEEGELRGIQGLLLPIACLIIVIHGHGEQKFLEQRTASIFECSSHSIFAPTACPPSLFRRICSRLKCTRSAGVKSERIRRDYARSIVSLNRRRIDGRNVVSVRRDGPSYFHWRSERPVRSIRRQCRKQALPPSPSAIIVVTIVLHAHCISVVRVIT</sequence>
<dbReference type="Proteomes" id="UP000250275">
    <property type="component" value="Unassembled WGS sequence"/>
</dbReference>
<name>A0A310S977_9HYME</name>
<organism evidence="1 2">
    <name type="scientific">Eufriesea mexicana</name>
    <dbReference type="NCBI Taxonomy" id="516756"/>
    <lineage>
        <taxon>Eukaryota</taxon>
        <taxon>Metazoa</taxon>
        <taxon>Ecdysozoa</taxon>
        <taxon>Arthropoda</taxon>
        <taxon>Hexapoda</taxon>
        <taxon>Insecta</taxon>
        <taxon>Pterygota</taxon>
        <taxon>Neoptera</taxon>
        <taxon>Endopterygota</taxon>
        <taxon>Hymenoptera</taxon>
        <taxon>Apocrita</taxon>
        <taxon>Aculeata</taxon>
        <taxon>Apoidea</taxon>
        <taxon>Anthophila</taxon>
        <taxon>Apidae</taxon>
        <taxon>Eufriesea</taxon>
    </lineage>
</organism>
<dbReference type="AlphaFoldDB" id="A0A310S977"/>
<evidence type="ECO:0000313" key="1">
    <source>
        <dbReference type="EMBL" id="OAD53001.1"/>
    </source>
</evidence>
<evidence type="ECO:0000313" key="2">
    <source>
        <dbReference type="Proteomes" id="UP000250275"/>
    </source>
</evidence>
<gene>
    <name evidence="1" type="ORF">WN48_10999</name>
</gene>
<dbReference type="EMBL" id="KQ769058">
    <property type="protein sequence ID" value="OAD53001.1"/>
    <property type="molecule type" value="Genomic_DNA"/>
</dbReference>
<accession>A0A310S977</accession>